<dbReference type="InterPro" id="IPR036265">
    <property type="entry name" value="HIT-like_sf"/>
</dbReference>
<evidence type="ECO:0000256" key="2">
    <source>
        <dbReference type="PIRSR" id="PIRSR601310-3"/>
    </source>
</evidence>
<dbReference type="PROSITE" id="PS51084">
    <property type="entry name" value="HIT_2"/>
    <property type="match status" value="1"/>
</dbReference>
<gene>
    <name evidence="5" type="ORF">BSAL_33035</name>
</gene>
<dbReference type="PROSITE" id="PS00892">
    <property type="entry name" value="HIT_1"/>
    <property type="match status" value="1"/>
</dbReference>
<reference evidence="6" key="1">
    <citation type="submission" date="2015-09" db="EMBL/GenBank/DDBJ databases">
        <authorList>
            <consortium name="Pathogen Informatics"/>
        </authorList>
    </citation>
    <scope>NUCLEOTIDE SEQUENCE [LARGE SCALE GENOMIC DNA]</scope>
    <source>
        <strain evidence="6">Lake Konstanz</strain>
    </source>
</reference>
<dbReference type="Pfam" id="PF01230">
    <property type="entry name" value="HIT"/>
    <property type="match status" value="1"/>
</dbReference>
<dbReference type="InterPro" id="IPR019808">
    <property type="entry name" value="Histidine_triad_CS"/>
</dbReference>
<dbReference type="InterPro" id="IPR001310">
    <property type="entry name" value="Histidine_triad_HIT"/>
</dbReference>
<feature type="domain" description="HIT" evidence="4">
    <location>
        <begin position="53"/>
        <end position="176"/>
    </location>
</feature>
<evidence type="ECO:0000259" key="4">
    <source>
        <dbReference type="PROSITE" id="PS51084"/>
    </source>
</evidence>
<evidence type="ECO:0000256" key="3">
    <source>
        <dbReference type="PROSITE-ProRule" id="PRU00464"/>
    </source>
</evidence>
<dbReference type="InterPro" id="IPR011146">
    <property type="entry name" value="HIT-like"/>
</dbReference>
<evidence type="ECO:0000313" key="6">
    <source>
        <dbReference type="Proteomes" id="UP000051952"/>
    </source>
</evidence>
<dbReference type="PRINTS" id="PR00332">
    <property type="entry name" value="HISTRIAD"/>
</dbReference>
<sequence length="176" mass="18862">MRRVLQRISTFPTTAASSAIFIGAVPTSSLTTSNQQRMATTTSRFHTTTGSDVFSKIIRGEIPSTKRYEDDFCIAFDDLSPAAPVHVLIIPKLHTRGISNLFGSGAEDEVESALPLVTEPINDAEVVGKLFAAAARVAEAIGIDKTGYRLVINNGGDAGQTVFHLHLHLLGGRELT</sequence>
<dbReference type="GO" id="GO:0003824">
    <property type="term" value="F:catalytic activity"/>
    <property type="evidence" value="ECO:0007669"/>
    <property type="project" value="InterPro"/>
</dbReference>
<accession>A0A0S4JN40</accession>
<dbReference type="Gene3D" id="3.30.428.10">
    <property type="entry name" value="HIT-like"/>
    <property type="match status" value="1"/>
</dbReference>
<dbReference type="EMBL" id="CYKH01001946">
    <property type="protein sequence ID" value="CUG91629.1"/>
    <property type="molecule type" value="Genomic_DNA"/>
</dbReference>
<evidence type="ECO:0000256" key="1">
    <source>
        <dbReference type="PIRSR" id="PIRSR601310-1"/>
    </source>
</evidence>
<dbReference type="PANTHER" id="PTHR23089">
    <property type="entry name" value="HISTIDINE TRIAD HIT PROTEIN"/>
    <property type="match status" value="1"/>
</dbReference>
<name>A0A0S4JN40_BODSA</name>
<dbReference type="Proteomes" id="UP000051952">
    <property type="component" value="Unassembled WGS sequence"/>
</dbReference>
<dbReference type="OrthoDB" id="672793at2759"/>
<protein>
    <recommendedName>
        <fullName evidence="4">HIT domain-containing protein</fullName>
    </recommendedName>
</protein>
<feature type="active site" description="Tele-AMP-histidine intermediate" evidence="1">
    <location>
        <position position="166"/>
    </location>
</feature>
<feature type="short sequence motif" description="Histidine triad motif" evidence="2 3">
    <location>
        <begin position="164"/>
        <end position="168"/>
    </location>
</feature>
<keyword evidence="6" id="KW-1185">Reference proteome</keyword>
<proteinExistence type="predicted"/>
<evidence type="ECO:0000313" key="5">
    <source>
        <dbReference type="EMBL" id="CUG91629.1"/>
    </source>
</evidence>
<dbReference type="VEuPathDB" id="TriTrypDB:BSAL_33035"/>
<dbReference type="AlphaFoldDB" id="A0A0S4JN40"/>
<dbReference type="CDD" id="cd01276">
    <property type="entry name" value="PKCI_related"/>
    <property type="match status" value="1"/>
</dbReference>
<dbReference type="SUPFAM" id="SSF54197">
    <property type="entry name" value="HIT-like"/>
    <property type="match status" value="1"/>
</dbReference>
<organism evidence="5 6">
    <name type="scientific">Bodo saltans</name>
    <name type="common">Flagellated protozoan</name>
    <dbReference type="NCBI Taxonomy" id="75058"/>
    <lineage>
        <taxon>Eukaryota</taxon>
        <taxon>Discoba</taxon>
        <taxon>Euglenozoa</taxon>
        <taxon>Kinetoplastea</taxon>
        <taxon>Metakinetoplastina</taxon>
        <taxon>Eubodonida</taxon>
        <taxon>Bodonidae</taxon>
        <taxon>Bodo</taxon>
    </lineage>
</organism>
<dbReference type="OMA" id="FRMVVNN"/>